<dbReference type="Proteomes" id="UP000034333">
    <property type="component" value="Unassembled WGS sequence"/>
</dbReference>
<dbReference type="Gene3D" id="3.40.50.150">
    <property type="entry name" value="Vaccinia Virus protein VP39"/>
    <property type="match status" value="1"/>
</dbReference>
<accession>A0A0G0KJ78</accession>
<evidence type="ECO:0000313" key="2">
    <source>
        <dbReference type="EMBL" id="KKQ40621.1"/>
    </source>
</evidence>
<dbReference type="AlphaFoldDB" id="A0A0G0KJ78"/>
<dbReference type="InterPro" id="IPR041492">
    <property type="entry name" value="HAD_2"/>
</dbReference>
<dbReference type="Pfam" id="PF13419">
    <property type="entry name" value="HAD_2"/>
    <property type="match status" value="1"/>
</dbReference>
<dbReference type="EMBL" id="LBTN01000015">
    <property type="protein sequence ID" value="KKQ40621.1"/>
    <property type="molecule type" value="Genomic_DNA"/>
</dbReference>
<organism evidence="2 3">
    <name type="scientific">Candidatus Magasanikbacteria bacterium GW2011_GWA2_37_8</name>
    <dbReference type="NCBI Taxonomy" id="1619036"/>
    <lineage>
        <taxon>Bacteria</taxon>
        <taxon>Candidatus Magasanikiibacteriota</taxon>
    </lineage>
</organism>
<name>A0A0G0KJ78_9BACT</name>
<dbReference type="GO" id="GO:0008757">
    <property type="term" value="F:S-adenosylmethionine-dependent methyltransferase activity"/>
    <property type="evidence" value="ECO:0007669"/>
    <property type="project" value="InterPro"/>
</dbReference>
<dbReference type="InterPro" id="IPR023214">
    <property type="entry name" value="HAD_sf"/>
</dbReference>
<gene>
    <name evidence="2" type="ORF">US58_C0015G0014</name>
</gene>
<dbReference type="InterPro" id="IPR010033">
    <property type="entry name" value="HAD_SF_ppase_IIIC"/>
</dbReference>
<dbReference type="Gene3D" id="3.40.50.1000">
    <property type="entry name" value="HAD superfamily/HAD-like"/>
    <property type="match status" value="1"/>
</dbReference>
<dbReference type="InterPro" id="IPR036412">
    <property type="entry name" value="HAD-like_sf"/>
</dbReference>
<feature type="domain" description="Methyltransferase type 11" evidence="1">
    <location>
        <begin position="440"/>
        <end position="493"/>
    </location>
</feature>
<dbReference type="STRING" id="1619036.US58_C0015G0014"/>
<dbReference type="Pfam" id="PF08241">
    <property type="entry name" value="Methyltransf_11"/>
    <property type="match status" value="1"/>
</dbReference>
<dbReference type="InterPro" id="IPR013216">
    <property type="entry name" value="Methyltransf_11"/>
</dbReference>
<evidence type="ECO:0000259" key="1">
    <source>
        <dbReference type="Pfam" id="PF08241"/>
    </source>
</evidence>
<protein>
    <submittedName>
        <fullName evidence="2">FkbH-like protein</fullName>
    </submittedName>
</protein>
<dbReference type="NCBIfam" id="TIGR01681">
    <property type="entry name" value="HAD-SF-IIIC"/>
    <property type="match status" value="1"/>
</dbReference>
<dbReference type="InterPro" id="IPR029063">
    <property type="entry name" value="SAM-dependent_MTases_sf"/>
</dbReference>
<comment type="caution">
    <text evidence="2">The sequence shown here is derived from an EMBL/GenBank/DDBJ whole genome shotgun (WGS) entry which is preliminary data.</text>
</comment>
<evidence type="ECO:0000313" key="3">
    <source>
        <dbReference type="Proteomes" id="UP000034333"/>
    </source>
</evidence>
<sequence length="574" mass="66208">MNLTNLEQLKLAPKITACFVDLDNTLWAGILAEGQKPQLFNTRLEVLKKLHNKGIQIYIISKNDESDVDKAFSELKLDKSFFTWVTANWQPKFINIENLIRICEIRPETAIFIDDNLFELNEVKQKISALNILEAENIDFVLSLPAIIGKKEQSQIEIEERKNRYRTAIKTELFKDKFKGSDVEFYRKLKRSISFGQVPADNLDRATRLLVETHRLNFSPGKFSDYEKAKEYIHQRFNKGEKVYAITASEGEYSLGLTGVLIVQYNENTAIITDGSFSCGIIGRDFEPKTLLVLIDKLKKENIDNLNINFILTATNIRLKEIVEGIGFTIKQKKVDKNGNLQLVYFLNIKDYKITENYDWITVSDKAPTFEYVGHPYVIKFFDNYIKPLFAKDIKILNLGSARGEVLGLLQANVRDDFYKFLNDKGVIYTKVDMEYYPDEKNLVANAEDLSEIIGDNSQDIVMAIELLEHAQRPWLIISEMTRVCKKNGYIFISAPSFNYAKHEYPIDLWRFGPKTLRDIFDNQDYKILHLEIEGDPAIPRRVMIMVKKIGDSPLEVELPIGKIDNERGLTVFD</sequence>
<dbReference type="SUPFAM" id="SSF56784">
    <property type="entry name" value="HAD-like"/>
    <property type="match status" value="1"/>
</dbReference>
<reference evidence="2 3" key="1">
    <citation type="journal article" date="2015" name="Nature">
        <title>rRNA introns, odd ribosomes, and small enigmatic genomes across a large radiation of phyla.</title>
        <authorList>
            <person name="Brown C.T."/>
            <person name="Hug L.A."/>
            <person name="Thomas B.C."/>
            <person name="Sharon I."/>
            <person name="Castelle C.J."/>
            <person name="Singh A."/>
            <person name="Wilkins M.J."/>
            <person name="Williams K.H."/>
            <person name="Banfield J.F."/>
        </authorList>
    </citation>
    <scope>NUCLEOTIDE SEQUENCE [LARGE SCALE GENOMIC DNA]</scope>
</reference>
<dbReference type="SUPFAM" id="SSF53335">
    <property type="entry name" value="S-adenosyl-L-methionine-dependent methyltransferases"/>
    <property type="match status" value="1"/>
</dbReference>
<proteinExistence type="predicted"/>